<reference evidence="9" key="2">
    <citation type="submission" date="2025-08" db="UniProtKB">
        <authorList>
            <consortium name="Ensembl"/>
        </authorList>
    </citation>
    <scope>IDENTIFICATION</scope>
    <source>
        <strain evidence="9">broiler</strain>
    </source>
</reference>
<dbReference type="AlphaFoldDB" id="A0A8V0YFC9"/>
<dbReference type="PROSITE" id="PS50217">
    <property type="entry name" value="BZIP"/>
    <property type="match status" value="1"/>
</dbReference>
<dbReference type="GlyGen" id="A0A8V0YFC9">
    <property type="glycosylation" value="1 site"/>
</dbReference>
<keyword evidence="10" id="KW-1185">Reference proteome</keyword>
<evidence type="ECO:0000256" key="5">
    <source>
        <dbReference type="ARBA" id="ARBA00029505"/>
    </source>
</evidence>
<keyword evidence="3" id="KW-0238">DNA-binding</keyword>
<protein>
    <recommendedName>
        <fullName evidence="5">Transcription factor JunB</fullName>
    </recommendedName>
    <alternativeName>
        <fullName evidence="6">Transcription factor AP-1 subunit JunB</fullName>
    </alternativeName>
</protein>
<dbReference type="PANTHER" id="PTHR11462:SF37">
    <property type="entry name" value="TRANSCRIPTION FACTOR JUNB"/>
    <property type="match status" value="1"/>
</dbReference>
<dbReference type="Gene3D" id="1.20.5.170">
    <property type="match status" value="1"/>
</dbReference>
<reference evidence="9" key="1">
    <citation type="submission" date="2020-11" db="EMBL/GenBank/DDBJ databases">
        <title>Gallus gallus (Chicken) genome, bGalGal1, GRCg7b, maternal haplotype autosomes + Z &amp; W.</title>
        <authorList>
            <person name="Warren W."/>
            <person name="Formenti G."/>
            <person name="Fedrigo O."/>
            <person name="Haase B."/>
            <person name="Mountcastle J."/>
            <person name="Balacco J."/>
            <person name="Tracey A."/>
            <person name="Schneider V."/>
            <person name="Okimoto R."/>
            <person name="Cheng H."/>
            <person name="Hawken R."/>
            <person name="Howe K."/>
            <person name="Jarvis E.D."/>
        </authorList>
    </citation>
    <scope>NUCLEOTIDE SEQUENCE [LARGE SCALE GENOMIC DNA]</scope>
    <source>
        <strain evidence="9">Broiler</strain>
    </source>
</reference>
<evidence type="ECO:0000256" key="4">
    <source>
        <dbReference type="ARBA" id="ARBA00023163"/>
    </source>
</evidence>
<feature type="region of interest" description="Disordered" evidence="7">
    <location>
        <begin position="1"/>
        <end position="112"/>
    </location>
</feature>
<evidence type="ECO:0000259" key="8">
    <source>
        <dbReference type="PROSITE" id="PS50217"/>
    </source>
</evidence>
<evidence type="ECO:0000256" key="2">
    <source>
        <dbReference type="ARBA" id="ARBA00023015"/>
    </source>
</evidence>
<feature type="compositionally biased region" description="Basic residues" evidence="7">
    <location>
        <begin position="31"/>
        <end position="45"/>
    </location>
</feature>
<dbReference type="CDD" id="cd14696">
    <property type="entry name" value="bZIP_Jun"/>
    <property type="match status" value="1"/>
</dbReference>
<dbReference type="SUPFAM" id="SSF57959">
    <property type="entry name" value="Leucine zipper domain"/>
    <property type="match status" value="1"/>
</dbReference>
<dbReference type="GO" id="GO:0003700">
    <property type="term" value="F:DNA-binding transcription factor activity"/>
    <property type="evidence" value="ECO:0007669"/>
    <property type="project" value="InterPro"/>
</dbReference>
<proteinExistence type="inferred from homology"/>
<dbReference type="PROSITE" id="PS00036">
    <property type="entry name" value="BZIP_BASIC"/>
    <property type="match status" value="1"/>
</dbReference>
<feature type="compositionally biased region" description="Basic and acidic residues" evidence="7">
    <location>
        <begin position="1"/>
        <end position="17"/>
    </location>
</feature>
<feature type="domain" description="BZIP" evidence="8">
    <location>
        <begin position="105"/>
        <end position="147"/>
    </location>
</feature>
<organism evidence="9 10">
    <name type="scientific">Gallus gallus</name>
    <name type="common">Chicken</name>
    <dbReference type="NCBI Taxonomy" id="9031"/>
    <lineage>
        <taxon>Eukaryota</taxon>
        <taxon>Metazoa</taxon>
        <taxon>Chordata</taxon>
        <taxon>Craniata</taxon>
        <taxon>Vertebrata</taxon>
        <taxon>Euteleostomi</taxon>
        <taxon>Archelosauria</taxon>
        <taxon>Archosauria</taxon>
        <taxon>Dinosauria</taxon>
        <taxon>Saurischia</taxon>
        <taxon>Theropoda</taxon>
        <taxon>Coelurosauria</taxon>
        <taxon>Aves</taxon>
        <taxon>Neognathae</taxon>
        <taxon>Galloanserae</taxon>
        <taxon>Galliformes</taxon>
        <taxon>Phasianidae</taxon>
        <taxon>Phasianinae</taxon>
        <taxon>Gallus</taxon>
    </lineage>
</organism>
<keyword evidence="2" id="KW-0805">Transcription regulation</keyword>
<keyword evidence="4" id="KW-0804">Transcription</keyword>
<reference evidence="9" key="3">
    <citation type="submission" date="2025-09" db="UniProtKB">
        <authorList>
            <consortium name="Ensembl"/>
        </authorList>
    </citation>
    <scope>IDENTIFICATION</scope>
    <source>
        <strain evidence="9">broiler</strain>
    </source>
</reference>
<comment type="similarity">
    <text evidence="1">Belongs to the bZIP family. Jun subfamily.</text>
</comment>
<dbReference type="InterPro" id="IPR046347">
    <property type="entry name" value="bZIP_sf"/>
</dbReference>
<evidence type="ECO:0000313" key="9">
    <source>
        <dbReference type="Ensembl" id="ENSGALP00010016431.1"/>
    </source>
</evidence>
<dbReference type="PRINTS" id="PR00043">
    <property type="entry name" value="LEUZIPPRJUN"/>
</dbReference>
<sequence>MDRRAKRQSTAEHRISERGPSPSPAQPLRAGGRRRGARGRRRRRWGGQTAGPGRGVGPVAPGGGSVPAESRGLRAPAEQSRAAPYRGSAPTPPSLSPLDAESQERLKAERKRLRNRIAASKCRRRKLERIARLEEKVKALKGQNAELIWGGLAIKWQLYCMLFE</sequence>
<dbReference type="FunCoup" id="A0A8V0YFC9">
    <property type="interactions" value="205"/>
</dbReference>
<evidence type="ECO:0000313" key="10">
    <source>
        <dbReference type="Proteomes" id="UP000000539"/>
    </source>
</evidence>
<dbReference type="Ensembl" id="ENSGALT00010028608.1">
    <property type="protein sequence ID" value="ENSGALP00010016431.1"/>
    <property type="gene ID" value="ENSGALG00010011954.1"/>
</dbReference>
<dbReference type="GeneTree" id="ENSGT00940000162061"/>
<evidence type="ECO:0000256" key="3">
    <source>
        <dbReference type="ARBA" id="ARBA00023125"/>
    </source>
</evidence>
<dbReference type="OrthoDB" id="2187714at2759"/>
<evidence type="ECO:0000256" key="1">
    <source>
        <dbReference type="ARBA" id="ARBA00006882"/>
    </source>
</evidence>
<accession>A0A8V0YFC9</accession>
<dbReference type="SMART" id="SM00338">
    <property type="entry name" value="BRLZ"/>
    <property type="match status" value="1"/>
</dbReference>
<evidence type="ECO:0000256" key="7">
    <source>
        <dbReference type="SAM" id="MobiDB-lite"/>
    </source>
</evidence>
<evidence type="ECO:0000256" key="6">
    <source>
        <dbReference type="ARBA" id="ARBA00030588"/>
    </source>
</evidence>
<dbReference type="GO" id="GO:0003677">
    <property type="term" value="F:DNA binding"/>
    <property type="evidence" value="ECO:0007669"/>
    <property type="project" value="UniProtKB-KW"/>
</dbReference>
<dbReference type="Proteomes" id="UP000000539">
    <property type="component" value="Chromosome Z"/>
</dbReference>
<name>A0A8V0YFC9_CHICK</name>
<dbReference type="PANTHER" id="PTHR11462">
    <property type="entry name" value="JUN TRANSCRIPTION FACTOR-RELATED"/>
    <property type="match status" value="1"/>
</dbReference>
<feature type="compositionally biased region" description="Gly residues" evidence="7">
    <location>
        <begin position="48"/>
        <end position="65"/>
    </location>
</feature>
<dbReference type="InterPro" id="IPR004827">
    <property type="entry name" value="bZIP"/>
</dbReference>
<dbReference type="Pfam" id="PF00170">
    <property type="entry name" value="bZIP_1"/>
    <property type="match status" value="1"/>
</dbReference>
<dbReference type="InterPro" id="IPR002112">
    <property type="entry name" value="Leuzip_Jun"/>
</dbReference>
<dbReference type="InterPro" id="IPR050946">
    <property type="entry name" value="AP-1_TF_bZIP"/>
</dbReference>